<dbReference type="EMBL" id="WNKC01000004">
    <property type="protein sequence ID" value="MVF05180.1"/>
    <property type="molecule type" value="Genomic_DNA"/>
</dbReference>
<reference evidence="1 2" key="1">
    <citation type="submission" date="2019-11" db="EMBL/GenBank/DDBJ databases">
        <title>Whole genome sequence of a plant growth promoting strain Serratia marcescens BTL07 isolated from the rhizoplane of Chili (Capsicum annuum).</title>
        <authorList>
            <person name="Dutta S."/>
            <person name="Khatun A."/>
            <person name="Gupta D.R."/>
            <person name="Surovy M.Z."/>
            <person name="Rahman M.M."/>
            <person name="Mahmud N.U."/>
            <person name="Emes R."/>
            <person name="Warry A."/>
            <person name="West H."/>
            <person name="Clarke M.L."/>
            <person name="Islam M.T."/>
        </authorList>
    </citation>
    <scope>NUCLEOTIDE SEQUENCE [LARGE SCALE GENOMIC DNA]</scope>
    <source>
        <strain evidence="1 2">BTL07</strain>
    </source>
</reference>
<accession>A0ABD6HST1</accession>
<evidence type="ECO:0000313" key="1">
    <source>
        <dbReference type="EMBL" id="MVF05180.1"/>
    </source>
</evidence>
<name>A0ABD6HST1_SERMA</name>
<sequence length="162" mass="18866">MKSKQEIQSDIEAIRDIPGVPRWMLDINNYAMDKPLNEEELFEFAEFNTSQMRRTAALLYLNDCADRFGFNGAGNRIFCAPGLVVEIDEDVIETLLIHQIEKGLMQERPGEKYITPMRFYMLEQQDRKETGSTWLIDFIDHVFIEGAKEFEGVFDDCDNTMH</sequence>
<gene>
    <name evidence="1" type="ORF">GMA22_18230</name>
</gene>
<organism evidence="1 2">
    <name type="scientific">Serratia marcescens</name>
    <dbReference type="NCBI Taxonomy" id="615"/>
    <lineage>
        <taxon>Bacteria</taxon>
        <taxon>Pseudomonadati</taxon>
        <taxon>Pseudomonadota</taxon>
        <taxon>Gammaproteobacteria</taxon>
        <taxon>Enterobacterales</taxon>
        <taxon>Yersiniaceae</taxon>
        <taxon>Serratia</taxon>
    </lineage>
</organism>
<dbReference type="RefSeq" id="WP_156866227.1">
    <property type="nucleotide sequence ID" value="NZ_WNKC01000004.1"/>
</dbReference>
<protein>
    <submittedName>
        <fullName evidence="1">Uncharacterized protein</fullName>
    </submittedName>
</protein>
<dbReference type="Proteomes" id="UP000443014">
    <property type="component" value="Unassembled WGS sequence"/>
</dbReference>
<comment type="caution">
    <text evidence="1">The sequence shown here is derived from an EMBL/GenBank/DDBJ whole genome shotgun (WGS) entry which is preliminary data.</text>
</comment>
<dbReference type="AlphaFoldDB" id="A0ABD6HST1"/>
<proteinExistence type="predicted"/>
<evidence type="ECO:0000313" key="2">
    <source>
        <dbReference type="Proteomes" id="UP000443014"/>
    </source>
</evidence>